<accession>A0AA38HXI9</accession>
<dbReference type="PANTHER" id="PTHR47326">
    <property type="entry name" value="TRANSPOSABLE ELEMENT TC3 TRANSPOSASE-LIKE PROTEIN"/>
    <property type="match status" value="1"/>
</dbReference>
<protein>
    <recommendedName>
        <fullName evidence="4">Transposase</fullName>
    </recommendedName>
</protein>
<organism evidence="2 3">
    <name type="scientific">Zophobas morio</name>
    <dbReference type="NCBI Taxonomy" id="2755281"/>
    <lineage>
        <taxon>Eukaryota</taxon>
        <taxon>Metazoa</taxon>
        <taxon>Ecdysozoa</taxon>
        <taxon>Arthropoda</taxon>
        <taxon>Hexapoda</taxon>
        <taxon>Insecta</taxon>
        <taxon>Pterygota</taxon>
        <taxon>Neoptera</taxon>
        <taxon>Endopterygota</taxon>
        <taxon>Coleoptera</taxon>
        <taxon>Polyphaga</taxon>
        <taxon>Cucujiformia</taxon>
        <taxon>Tenebrionidae</taxon>
        <taxon>Zophobas</taxon>
    </lineage>
</organism>
<evidence type="ECO:0000313" key="3">
    <source>
        <dbReference type="Proteomes" id="UP001168821"/>
    </source>
</evidence>
<dbReference type="AlphaFoldDB" id="A0AA38HXI9"/>
<proteinExistence type="predicted"/>
<dbReference type="PANTHER" id="PTHR47326:SF1">
    <property type="entry name" value="HTH PSQ-TYPE DOMAIN-CONTAINING PROTEIN"/>
    <property type="match status" value="1"/>
</dbReference>
<dbReference type="InterPro" id="IPR009057">
    <property type="entry name" value="Homeodomain-like_sf"/>
</dbReference>
<dbReference type="SUPFAM" id="SSF46689">
    <property type="entry name" value="Homeodomain-like"/>
    <property type="match status" value="1"/>
</dbReference>
<comment type="subcellular location">
    <subcellularLocation>
        <location evidence="1">Nucleus</location>
    </subcellularLocation>
</comment>
<name>A0AA38HXI9_9CUCU</name>
<dbReference type="EMBL" id="JALNTZ010000007">
    <property type="protein sequence ID" value="KAJ3645955.1"/>
    <property type="molecule type" value="Genomic_DNA"/>
</dbReference>
<evidence type="ECO:0000256" key="1">
    <source>
        <dbReference type="ARBA" id="ARBA00004123"/>
    </source>
</evidence>
<dbReference type="GO" id="GO:0003676">
    <property type="term" value="F:nucleic acid binding"/>
    <property type="evidence" value="ECO:0007669"/>
    <property type="project" value="InterPro"/>
</dbReference>
<comment type="caution">
    <text evidence="2">The sequence shown here is derived from an EMBL/GenBank/DDBJ whole genome shotgun (WGS) entry which is preliminary data.</text>
</comment>
<dbReference type="Gene3D" id="3.30.420.10">
    <property type="entry name" value="Ribonuclease H-like superfamily/Ribonuclease H"/>
    <property type="match status" value="1"/>
</dbReference>
<keyword evidence="3" id="KW-1185">Reference proteome</keyword>
<dbReference type="GO" id="GO:0005634">
    <property type="term" value="C:nucleus"/>
    <property type="evidence" value="ECO:0007669"/>
    <property type="project" value="UniProtKB-SubCell"/>
</dbReference>
<dbReference type="InterPro" id="IPR036397">
    <property type="entry name" value="RNaseH_sf"/>
</dbReference>
<sequence length="338" mass="38791">MARTENEQFAKRVVHYCLNQADRQKSLTVQHFQQEGIARSTIYTILQRFEATKSLAYKKIPGKPATQATPKVLNAISKMFEKNPSLSVRAAARRLNIAKSTLSDIKIKKLGIKARVKQKAPKYIKQQKERAKTACRKIYKSGLRKILVLDDETYVPIDPADIPKREFFHCSDPSKVSYDDKVKQRAKFAKKYLVWLAISENGQISDPFITDQNITSQVYLTECIKRRLIPFIQGIGKNDVLFWPDLATVHYGKIVTSFLNTENISFVHKNENAPNVPQARGIERFWALCKEEYSKRKTPPKNLNGFKSLQNNCAKSGREVRKSCYGQCMEETSRNRLP</sequence>
<evidence type="ECO:0000313" key="2">
    <source>
        <dbReference type="EMBL" id="KAJ3645955.1"/>
    </source>
</evidence>
<dbReference type="Proteomes" id="UP001168821">
    <property type="component" value="Unassembled WGS sequence"/>
</dbReference>
<evidence type="ECO:0008006" key="4">
    <source>
        <dbReference type="Google" id="ProtNLM"/>
    </source>
</evidence>
<reference evidence="2" key="1">
    <citation type="journal article" date="2023" name="G3 (Bethesda)">
        <title>Whole genome assemblies of Zophobas morio and Tenebrio molitor.</title>
        <authorList>
            <person name="Kaur S."/>
            <person name="Stinson S.A."/>
            <person name="diCenzo G.C."/>
        </authorList>
    </citation>
    <scope>NUCLEOTIDE SEQUENCE</scope>
    <source>
        <strain evidence="2">QUZm001</strain>
    </source>
</reference>
<gene>
    <name evidence="2" type="ORF">Zmor_023572</name>
</gene>